<proteinExistence type="predicted"/>
<dbReference type="PANTHER" id="PTHR34610">
    <property type="entry name" value="SSL7007 PROTEIN"/>
    <property type="match status" value="1"/>
</dbReference>
<dbReference type="RefSeq" id="WP_377317759.1">
    <property type="nucleotide sequence ID" value="NZ_JBHUIY010000033.1"/>
</dbReference>
<dbReference type="Pfam" id="PF13470">
    <property type="entry name" value="PIN_3"/>
    <property type="match status" value="1"/>
</dbReference>
<name>A0ABW5CFK8_9PROT</name>
<dbReference type="InterPro" id="IPR002850">
    <property type="entry name" value="PIN_toxin-like"/>
</dbReference>
<reference evidence="3" key="1">
    <citation type="journal article" date="2019" name="Int. J. Syst. Evol. Microbiol.">
        <title>The Global Catalogue of Microorganisms (GCM) 10K type strain sequencing project: providing services to taxonomists for standard genome sequencing and annotation.</title>
        <authorList>
            <consortium name="The Broad Institute Genomics Platform"/>
            <consortium name="The Broad Institute Genome Sequencing Center for Infectious Disease"/>
            <person name="Wu L."/>
            <person name="Ma J."/>
        </authorList>
    </citation>
    <scope>NUCLEOTIDE SEQUENCE [LARGE SCALE GENOMIC DNA]</scope>
    <source>
        <strain evidence="3">KCTC 15012</strain>
    </source>
</reference>
<evidence type="ECO:0000313" key="2">
    <source>
        <dbReference type="EMBL" id="MFD2234996.1"/>
    </source>
</evidence>
<comment type="caution">
    <text evidence="2">The sequence shown here is derived from an EMBL/GenBank/DDBJ whole genome shotgun (WGS) entry which is preliminary data.</text>
</comment>
<dbReference type="PANTHER" id="PTHR34610:SF4">
    <property type="entry name" value="SLL8027 PROTEIN"/>
    <property type="match status" value="1"/>
</dbReference>
<dbReference type="InterPro" id="IPR002716">
    <property type="entry name" value="PIN_dom"/>
</dbReference>
<dbReference type="Proteomes" id="UP001597296">
    <property type="component" value="Unassembled WGS sequence"/>
</dbReference>
<evidence type="ECO:0000259" key="1">
    <source>
        <dbReference type="Pfam" id="PF13470"/>
    </source>
</evidence>
<gene>
    <name evidence="2" type="ORF">ACFSNB_14375</name>
</gene>
<dbReference type="EMBL" id="JBHUIY010000033">
    <property type="protein sequence ID" value="MFD2234996.1"/>
    <property type="molecule type" value="Genomic_DNA"/>
</dbReference>
<accession>A0ABW5CFK8</accession>
<organism evidence="2 3">
    <name type="scientific">Phaeospirillum tilakii</name>
    <dbReference type="NCBI Taxonomy" id="741673"/>
    <lineage>
        <taxon>Bacteria</taxon>
        <taxon>Pseudomonadati</taxon>
        <taxon>Pseudomonadota</taxon>
        <taxon>Alphaproteobacteria</taxon>
        <taxon>Rhodospirillales</taxon>
        <taxon>Rhodospirillaceae</taxon>
        <taxon>Phaeospirillum</taxon>
    </lineage>
</organism>
<sequence>MNPPILNLCFDLNVWCAAFLADRKGMSGTASQTLIEVARRGHSGHFPVQLVVSWGMLTRLRKVFEVDWGISRQTVDPVIETIAGYARLGPLATAPHLTRGGTGLMPMRDEEDAHVVETALAGGSHLLATANFDDFIGSKSRVLEEGKIAVVGTAAARLVVAHPYRAAAWMREGLFPDAETVERQFVRILSR</sequence>
<keyword evidence="3" id="KW-1185">Reference proteome</keyword>
<evidence type="ECO:0000313" key="3">
    <source>
        <dbReference type="Proteomes" id="UP001597296"/>
    </source>
</evidence>
<protein>
    <submittedName>
        <fullName evidence="2">PIN domain-containing protein</fullName>
    </submittedName>
</protein>
<feature type="domain" description="PIN" evidence="1">
    <location>
        <begin position="8"/>
        <end position="132"/>
    </location>
</feature>